<keyword evidence="12 17" id="KW-0496">Mitochondrion</keyword>
<evidence type="ECO:0000256" key="3">
    <source>
        <dbReference type="ARBA" id="ARBA00012944"/>
    </source>
</evidence>
<feature type="transmembrane region" description="Helical" evidence="16">
    <location>
        <begin position="133"/>
        <end position="156"/>
    </location>
</feature>
<evidence type="ECO:0000256" key="15">
    <source>
        <dbReference type="ARBA" id="ARBA00049551"/>
    </source>
</evidence>
<dbReference type="PANTHER" id="PTHR11435:SF1">
    <property type="entry name" value="NADH-UBIQUINONE OXIDOREDUCTASE CHAIN 6"/>
    <property type="match status" value="1"/>
</dbReference>
<dbReference type="AlphaFoldDB" id="A0A7D7JRM4"/>
<keyword evidence="10 16" id="KW-1133">Transmembrane helix</keyword>
<comment type="subcellular location">
    <subcellularLocation>
        <location evidence="1">Mitochondrion membrane</location>
        <topology evidence="1">Multi-pass membrane protein</topology>
    </subcellularLocation>
</comment>
<sequence>MTAITLTAISFCSVLMFPLMAQPLSLGLNIMLATLFLCALSSMLISSWYAYILFLIYVGGLLVMFAYVASLTPNILFSNFNSLFLLILLLIPSFYVFYSYISLDLPTLGSLNQWMELNKLKKQGIQLTSSSQISILIALGIILLLNLIVVVKICYYQHASLRPYKKNTM</sequence>
<keyword evidence="7 16" id="KW-0812">Transmembrane</keyword>
<organism evidence="17">
    <name type="scientific">Bithynia leachii</name>
    <dbReference type="NCBI Taxonomy" id="2722873"/>
    <lineage>
        <taxon>Eukaryota</taxon>
        <taxon>Metazoa</taxon>
        <taxon>Spiralia</taxon>
        <taxon>Lophotrochozoa</taxon>
        <taxon>Mollusca</taxon>
        <taxon>Gastropoda</taxon>
        <taxon>Caenogastropoda</taxon>
        <taxon>Littorinimorpha</taxon>
        <taxon>Truncatelloidea</taxon>
        <taxon>Bithyniidae</taxon>
        <taxon>Bithynia</taxon>
    </lineage>
</organism>
<feature type="transmembrane region" description="Helical" evidence="16">
    <location>
        <begin position="80"/>
        <end position="101"/>
    </location>
</feature>
<evidence type="ECO:0000256" key="11">
    <source>
        <dbReference type="ARBA" id="ARBA00023027"/>
    </source>
</evidence>
<evidence type="ECO:0000256" key="10">
    <source>
        <dbReference type="ARBA" id="ARBA00022989"/>
    </source>
</evidence>
<evidence type="ECO:0000256" key="8">
    <source>
        <dbReference type="ARBA" id="ARBA00022967"/>
    </source>
</evidence>
<name>A0A7D7JRM4_9CAEN</name>
<dbReference type="EC" id="7.1.1.2" evidence="3"/>
<keyword evidence="8" id="KW-1278">Translocase</keyword>
<evidence type="ECO:0000256" key="16">
    <source>
        <dbReference type="SAM" id="Phobius"/>
    </source>
</evidence>
<keyword evidence="6" id="KW-0679">Respiratory chain</keyword>
<evidence type="ECO:0000256" key="2">
    <source>
        <dbReference type="ARBA" id="ARBA00005698"/>
    </source>
</evidence>
<protein>
    <recommendedName>
        <fullName evidence="4">NADH-ubiquinone oxidoreductase chain 6</fullName>
        <ecNumber evidence="3">7.1.1.2</ecNumber>
    </recommendedName>
    <alternativeName>
        <fullName evidence="14">NADH dehydrogenase subunit 6</fullName>
    </alternativeName>
</protein>
<evidence type="ECO:0000256" key="14">
    <source>
        <dbReference type="ARBA" id="ARBA00031019"/>
    </source>
</evidence>
<proteinExistence type="inferred from homology"/>
<evidence type="ECO:0000256" key="7">
    <source>
        <dbReference type="ARBA" id="ARBA00022692"/>
    </source>
</evidence>
<dbReference type="PANTHER" id="PTHR11435">
    <property type="entry name" value="NADH UBIQUINONE OXIDOREDUCTASE SUBUNIT ND6"/>
    <property type="match status" value="1"/>
</dbReference>
<evidence type="ECO:0000256" key="4">
    <source>
        <dbReference type="ARBA" id="ARBA00021095"/>
    </source>
</evidence>
<reference evidence="17" key="1">
    <citation type="submission" date="2020-04" db="EMBL/GenBank/DDBJ databases">
        <title>DNAmark Project.</title>
        <authorList>
            <person name="Leerhoei F."/>
        </authorList>
    </citation>
    <scope>NUCLEOTIDE SEQUENCE</scope>
    <source>
        <strain evidence="17">DM1238</strain>
    </source>
</reference>
<evidence type="ECO:0000256" key="13">
    <source>
        <dbReference type="ARBA" id="ARBA00023136"/>
    </source>
</evidence>
<keyword evidence="5" id="KW-0813">Transport</keyword>
<keyword evidence="11" id="KW-0520">NAD</keyword>
<keyword evidence="13 16" id="KW-0472">Membrane</keyword>
<keyword evidence="9" id="KW-0249">Electron transport</keyword>
<feature type="transmembrane region" description="Helical" evidence="16">
    <location>
        <begin position="45"/>
        <end position="68"/>
    </location>
</feature>
<dbReference type="InterPro" id="IPR050269">
    <property type="entry name" value="ComplexI_Subunit6"/>
</dbReference>
<evidence type="ECO:0000313" key="17">
    <source>
        <dbReference type="EMBL" id="QMP96517.1"/>
    </source>
</evidence>
<evidence type="ECO:0000256" key="12">
    <source>
        <dbReference type="ARBA" id="ARBA00023128"/>
    </source>
</evidence>
<evidence type="ECO:0000256" key="9">
    <source>
        <dbReference type="ARBA" id="ARBA00022982"/>
    </source>
</evidence>
<comment type="similarity">
    <text evidence="2">Belongs to the complex I subunit 6 family.</text>
</comment>
<evidence type="ECO:0000256" key="6">
    <source>
        <dbReference type="ARBA" id="ARBA00022660"/>
    </source>
</evidence>
<comment type="catalytic activity">
    <reaction evidence="15">
        <text>a ubiquinone + NADH + 5 H(+)(in) = a ubiquinol + NAD(+) + 4 H(+)(out)</text>
        <dbReference type="Rhea" id="RHEA:29091"/>
        <dbReference type="Rhea" id="RHEA-COMP:9565"/>
        <dbReference type="Rhea" id="RHEA-COMP:9566"/>
        <dbReference type="ChEBI" id="CHEBI:15378"/>
        <dbReference type="ChEBI" id="CHEBI:16389"/>
        <dbReference type="ChEBI" id="CHEBI:17976"/>
        <dbReference type="ChEBI" id="CHEBI:57540"/>
        <dbReference type="ChEBI" id="CHEBI:57945"/>
        <dbReference type="EC" id="7.1.1.2"/>
    </reaction>
</comment>
<dbReference type="GO" id="GO:0008137">
    <property type="term" value="F:NADH dehydrogenase (ubiquinone) activity"/>
    <property type="evidence" value="ECO:0007669"/>
    <property type="project" value="UniProtKB-EC"/>
</dbReference>
<accession>A0A7D7JRM4</accession>
<dbReference type="EMBL" id="MT410857">
    <property type="protein sequence ID" value="QMP96517.1"/>
    <property type="molecule type" value="Genomic_DNA"/>
</dbReference>
<evidence type="ECO:0000256" key="5">
    <source>
        <dbReference type="ARBA" id="ARBA00022448"/>
    </source>
</evidence>
<evidence type="ECO:0000256" key="1">
    <source>
        <dbReference type="ARBA" id="ARBA00004225"/>
    </source>
</evidence>
<gene>
    <name evidence="17" type="primary">ND6</name>
</gene>
<geneLocation type="mitochondrion" evidence="17"/>
<dbReference type="GO" id="GO:0031966">
    <property type="term" value="C:mitochondrial membrane"/>
    <property type="evidence" value="ECO:0007669"/>
    <property type="project" value="UniProtKB-SubCell"/>
</dbReference>